<sequence length="286" mass="32526">MPVKPLKARRTMVPCQPYWASMEDEDIEAKSLVCALDKCLADCIKLLDEGCPSAEVHEMLSKVPMAEKFSKFWICQARLMEREGVLDVLPLFEEAVRVVLEPVDNLRTVVFEMLKKKEEQQGQSPVALEDEDDRLQPDSEPEPVATPTAVKALIRGELRGSSVVKYKITNTPGGFRSQQKERGVPRMVDGQELRFFTPVRRSVRIEETALRYPASLQEHDVCVASFNHLMSQEEEEETLEEEQENKCDHEGAESAAPAQNGLLYVYRENEALRDQVNIQLVYAEED</sequence>
<evidence type="ECO:0000313" key="1">
    <source>
        <dbReference type="EMBL" id="KAJ7993723.1"/>
    </source>
</evidence>
<keyword evidence="2" id="KW-1185">Reference proteome</keyword>
<organism evidence="1 2">
    <name type="scientific">Dallia pectoralis</name>
    <name type="common">Alaska blackfish</name>
    <dbReference type="NCBI Taxonomy" id="75939"/>
    <lineage>
        <taxon>Eukaryota</taxon>
        <taxon>Metazoa</taxon>
        <taxon>Chordata</taxon>
        <taxon>Craniata</taxon>
        <taxon>Vertebrata</taxon>
        <taxon>Euteleostomi</taxon>
        <taxon>Actinopterygii</taxon>
        <taxon>Neopterygii</taxon>
        <taxon>Teleostei</taxon>
        <taxon>Protacanthopterygii</taxon>
        <taxon>Esociformes</taxon>
        <taxon>Umbridae</taxon>
        <taxon>Dallia</taxon>
    </lineage>
</organism>
<gene>
    <name evidence="1" type="ORF">DPEC_G00257630</name>
</gene>
<dbReference type="Proteomes" id="UP001157502">
    <property type="component" value="Chromosome 23"/>
</dbReference>
<proteinExistence type="predicted"/>
<accession>A0ACC2FQW0</accession>
<evidence type="ECO:0000313" key="2">
    <source>
        <dbReference type="Proteomes" id="UP001157502"/>
    </source>
</evidence>
<name>A0ACC2FQW0_DALPE</name>
<dbReference type="EMBL" id="CM055750">
    <property type="protein sequence ID" value="KAJ7993723.1"/>
    <property type="molecule type" value="Genomic_DNA"/>
</dbReference>
<comment type="caution">
    <text evidence="1">The sequence shown here is derived from an EMBL/GenBank/DDBJ whole genome shotgun (WGS) entry which is preliminary data.</text>
</comment>
<protein>
    <submittedName>
        <fullName evidence="1">Uncharacterized protein</fullName>
    </submittedName>
</protein>
<reference evidence="1" key="1">
    <citation type="submission" date="2021-05" db="EMBL/GenBank/DDBJ databases">
        <authorList>
            <person name="Pan Q."/>
            <person name="Jouanno E."/>
            <person name="Zahm M."/>
            <person name="Klopp C."/>
            <person name="Cabau C."/>
            <person name="Louis A."/>
            <person name="Berthelot C."/>
            <person name="Parey E."/>
            <person name="Roest Crollius H."/>
            <person name="Montfort J."/>
            <person name="Robinson-Rechavi M."/>
            <person name="Bouchez O."/>
            <person name="Lampietro C."/>
            <person name="Lopez Roques C."/>
            <person name="Donnadieu C."/>
            <person name="Postlethwait J."/>
            <person name="Bobe J."/>
            <person name="Dillon D."/>
            <person name="Chandos A."/>
            <person name="von Hippel F."/>
            <person name="Guiguen Y."/>
        </authorList>
    </citation>
    <scope>NUCLEOTIDE SEQUENCE</scope>
    <source>
        <strain evidence="1">YG-Jan2019</strain>
    </source>
</reference>